<accession>A0A852STV6</accession>
<dbReference type="Gene3D" id="3.90.230.10">
    <property type="entry name" value="Creatinase/methionine aminopeptidase superfamily"/>
    <property type="match status" value="1"/>
</dbReference>
<sequence length="364" mass="38721">MRAVVRAADRAAKRERVLALLEGQGAEGLLLSSHAAVTWYLDGARTHVSLMGDPVAAVMVRPGGDEIRVFENEAERMLAEELHPDDAAHVTRVPWHEPLLPAGLAAHMPTHPPGRRSERGLLREGDVAAELRAARASLLPGELGRYRRLGAEVAEVLTDVAEAVTPASSEREAAAMLAGTLVGRGIDPVVVLVSGAARVRHRHPLPTDGPLGERAMLVVCGRRHGLIANATRWVDWEGAGGEADRGVLEVEAAFFDATVPGATVGEVFAAGAAAYASVGFDAEEWRRHHQGGPTGYAGRDPRASSGVEDVVQTNHAFAWNPSVPGAKVEDTVLVTATGIEPLTVDARWPVVEVAGRWRPVALRR</sequence>
<dbReference type="InterPro" id="IPR050659">
    <property type="entry name" value="Peptidase_M24B"/>
</dbReference>
<gene>
    <name evidence="2" type="ORF">BJ984_003313</name>
</gene>
<dbReference type="InterPro" id="IPR036005">
    <property type="entry name" value="Creatinase/aminopeptidase-like"/>
</dbReference>
<reference evidence="2 3" key="1">
    <citation type="submission" date="2020-07" db="EMBL/GenBank/DDBJ databases">
        <title>Sequencing the genomes of 1000 actinobacteria strains.</title>
        <authorList>
            <person name="Klenk H.-P."/>
        </authorList>
    </citation>
    <scope>NUCLEOTIDE SEQUENCE [LARGE SCALE GENOMIC DNA]</scope>
    <source>
        <strain evidence="2 3">DSM 26474</strain>
    </source>
</reference>
<feature type="domain" description="Peptidase M24" evidence="1">
    <location>
        <begin position="146"/>
        <end position="336"/>
    </location>
</feature>
<dbReference type="CDD" id="cd01066">
    <property type="entry name" value="APP_MetAP"/>
    <property type="match status" value="1"/>
</dbReference>
<dbReference type="PANTHER" id="PTHR46112">
    <property type="entry name" value="AMINOPEPTIDASE"/>
    <property type="match status" value="1"/>
</dbReference>
<comment type="caution">
    <text evidence="2">The sequence shown here is derived from an EMBL/GenBank/DDBJ whole genome shotgun (WGS) entry which is preliminary data.</text>
</comment>
<proteinExistence type="predicted"/>
<organism evidence="2 3">
    <name type="scientific">Herbiconiux flava</name>
    <dbReference type="NCBI Taxonomy" id="881268"/>
    <lineage>
        <taxon>Bacteria</taxon>
        <taxon>Bacillati</taxon>
        <taxon>Actinomycetota</taxon>
        <taxon>Actinomycetes</taxon>
        <taxon>Micrococcales</taxon>
        <taxon>Microbacteriaceae</taxon>
        <taxon>Herbiconiux</taxon>
    </lineage>
</organism>
<dbReference type="PANTHER" id="PTHR46112:SF2">
    <property type="entry name" value="XAA-PRO AMINOPEPTIDASE P-RELATED"/>
    <property type="match status" value="1"/>
</dbReference>
<protein>
    <submittedName>
        <fullName evidence="2">Xaa-Pro aminopeptidase</fullName>
    </submittedName>
</protein>
<keyword evidence="3" id="KW-1185">Reference proteome</keyword>
<keyword evidence="2" id="KW-0031">Aminopeptidase</keyword>
<dbReference type="RefSeq" id="WP_271206512.1">
    <property type="nucleotide sequence ID" value="NZ_BSEW01000002.1"/>
</dbReference>
<keyword evidence="2" id="KW-0378">Hydrolase</keyword>
<keyword evidence="2" id="KW-0645">Protease</keyword>
<dbReference type="EMBL" id="JACCBM010000001">
    <property type="protein sequence ID" value="NYD72155.1"/>
    <property type="molecule type" value="Genomic_DNA"/>
</dbReference>
<dbReference type="SUPFAM" id="SSF55920">
    <property type="entry name" value="Creatinase/aminopeptidase"/>
    <property type="match status" value="1"/>
</dbReference>
<evidence type="ECO:0000259" key="1">
    <source>
        <dbReference type="Pfam" id="PF00557"/>
    </source>
</evidence>
<dbReference type="InterPro" id="IPR000994">
    <property type="entry name" value="Pept_M24"/>
</dbReference>
<dbReference type="AlphaFoldDB" id="A0A852STV6"/>
<dbReference type="Proteomes" id="UP000549913">
    <property type="component" value="Unassembled WGS sequence"/>
</dbReference>
<evidence type="ECO:0000313" key="3">
    <source>
        <dbReference type="Proteomes" id="UP000549913"/>
    </source>
</evidence>
<evidence type="ECO:0000313" key="2">
    <source>
        <dbReference type="EMBL" id="NYD72155.1"/>
    </source>
</evidence>
<dbReference type="GO" id="GO:0004177">
    <property type="term" value="F:aminopeptidase activity"/>
    <property type="evidence" value="ECO:0007669"/>
    <property type="project" value="UniProtKB-KW"/>
</dbReference>
<dbReference type="Pfam" id="PF00557">
    <property type="entry name" value="Peptidase_M24"/>
    <property type="match status" value="1"/>
</dbReference>
<name>A0A852STV6_9MICO</name>